<dbReference type="InterPro" id="IPR011047">
    <property type="entry name" value="Quinoprotein_ADH-like_sf"/>
</dbReference>
<dbReference type="SUPFAM" id="SSF50998">
    <property type="entry name" value="Quinoprotein alcohol dehydrogenase-like"/>
    <property type="match status" value="1"/>
</dbReference>
<evidence type="ECO:0000313" key="1">
    <source>
        <dbReference type="EMBL" id="VDI22669.1"/>
    </source>
</evidence>
<gene>
    <name evidence="1" type="ORF">MGAL_10B000633</name>
</gene>
<protein>
    <submittedName>
        <fullName evidence="1">Uncharacterized protein</fullName>
    </submittedName>
</protein>
<reference evidence="1" key="1">
    <citation type="submission" date="2018-11" db="EMBL/GenBank/DDBJ databases">
        <authorList>
            <person name="Alioto T."/>
            <person name="Alioto T."/>
        </authorList>
    </citation>
    <scope>NUCLEOTIDE SEQUENCE</scope>
</reference>
<name>A0A8B6DMX0_MYTGA</name>
<dbReference type="OrthoDB" id="10580643at2759"/>
<keyword evidence="2" id="KW-1185">Reference proteome</keyword>
<dbReference type="Gene3D" id="2.120.10.30">
    <property type="entry name" value="TolB, C-terminal domain"/>
    <property type="match status" value="1"/>
</dbReference>
<sequence>MTIKQNISKIDVQLYQIKEYCSERQAFFFVHNIVKSITKADKTFRTSLSDMKTLSLYYKSGETFNFQGYEVEKLEIVLNSEPYIFNSAKQSAKTKQAQVPISVISIDKISLSKAITFHLKYRVIQCFKVVCLSDKVIIVNNTAMGLLIYSIMGSLEREIEYLHGDIQGLKEPQNRNSRLKVKDITVISKDCIAVMRKNDILNVNVENGYVKSISNSRNMYFCRRLCYCKDFLYLTDCNGKITVMDLAGNIVKTINYEKSFHDSIILSYVVQNNKIFILSKVLICLDLNGQLLWQAKTDEHFVKTHTQMSVDNFGNCYIPSAVSNNIKVISNNGKQSNLLLSVTDGIRYPRAVYFDTTNNRLIVMTLYGICTVFDVNFRD</sequence>
<organism evidence="1 2">
    <name type="scientific">Mytilus galloprovincialis</name>
    <name type="common">Mediterranean mussel</name>
    <dbReference type="NCBI Taxonomy" id="29158"/>
    <lineage>
        <taxon>Eukaryota</taxon>
        <taxon>Metazoa</taxon>
        <taxon>Spiralia</taxon>
        <taxon>Lophotrochozoa</taxon>
        <taxon>Mollusca</taxon>
        <taxon>Bivalvia</taxon>
        <taxon>Autobranchia</taxon>
        <taxon>Pteriomorphia</taxon>
        <taxon>Mytilida</taxon>
        <taxon>Mytiloidea</taxon>
        <taxon>Mytilidae</taxon>
        <taxon>Mytilinae</taxon>
        <taxon>Mytilus</taxon>
    </lineage>
</organism>
<dbReference type="Proteomes" id="UP000596742">
    <property type="component" value="Unassembled WGS sequence"/>
</dbReference>
<dbReference type="InterPro" id="IPR011042">
    <property type="entry name" value="6-blade_b-propeller_TolB-like"/>
</dbReference>
<dbReference type="EMBL" id="UYJE01003829">
    <property type="protein sequence ID" value="VDI22669.1"/>
    <property type="molecule type" value="Genomic_DNA"/>
</dbReference>
<evidence type="ECO:0000313" key="2">
    <source>
        <dbReference type="Proteomes" id="UP000596742"/>
    </source>
</evidence>
<accession>A0A8B6DMX0</accession>
<comment type="caution">
    <text evidence="1">The sequence shown here is derived from an EMBL/GenBank/DDBJ whole genome shotgun (WGS) entry which is preliminary data.</text>
</comment>
<proteinExistence type="predicted"/>
<dbReference type="AlphaFoldDB" id="A0A8B6DMX0"/>